<feature type="transmembrane region" description="Helical" evidence="7">
    <location>
        <begin position="271"/>
        <end position="290"/>
    </location>
</feature>
<keyword evidence="3 7" id="KW-0812">Transmembrane</keyword>
<dbReference type="RefSeq" id="WP_252853309.1">
    <property type="nucleotide sequence ID" value="NZ_JAMXLR010000051.1"/>
</dbReference>
<feature type="transmembrane region" description="Helical" evidence="7">
    <location>
        <begin position="311"/>
        <end position="336"/>
    </location>
</feature>
<evidence type="ECO:0000313" key="9">
    <source>
        <dbReference type="Proteomes" id="UP001155241"/>
    </source>
</evidence>
<evidence type="ECO:0000256" key="5">
    <source>
        <dbReference type="ARBA" id="ARBA00023136"/>
    </source>
</evidence>
<sequence length="476" mass="52109">MTTIGALDIVIFVAFVISVIAIGLWKSREEDHEKDAQDYFLAGRGLTWWLVGFSLIAANISTEQFVGMSGKAADWLGMAIASYEWMAAVTLVVVAFVFLPKFLKSGIYTIPEFLEYRYNNFARTVMAIITLIILVGVPTASVIFSGAKVISVFFQGSTLLGLDLGSITVGCWIIGVLAAAYVFAGGLKACAWADLIQGAALVLGGVIVAWLAFQALGNADPEELILTKRNDQVTVEQLAEASPIERFYALNEGPLPDGKLHMKRPLDDKEIPWSALLLGLWIPNFFYWGLNQYITQRTLGSRSLAEGQKGIVFAAFLKLVIPFVVVIPGILAFNLFTSDLNDAAVVKNAKTLAAFAPDLYESLPGSMKPDPENPRTANDIKAIESRLEKARERESDEIALFTFSDRFAENNPEESRLIAEFNHQALQVEPLADNLDPAALAAANTDMVDAAKEDKSRELNTKRSHCATSIQRSRCC</sequence>
<feature type="transmembrane region" description="Helical" evidence="7">
    <location>
        <begin position="85"/>
        <end position="103"/>
    </location>
</feature>
<feature type="transmembrane region" description="Helical" evidence="7">
    <location>
        <begin position="124"/>
        <end position="144"/>
    </location>
</feature>
<dbReference type="InterPro" id="IPR038377">
    <property type="entry name" value="Na/Glc_symporter_sf"/>
</dbReference>
<dbReference type="Proteomes" id="UP001155241">
    <property type="component" value="Unassembled WGS sequence"/>
</dbReference>
<dbReference type="Pfam" id="PF00474">
    <property type="entry name" value="SSF"/>
    <property type="match status" value="1"/>
</dbReference>
<feature type="transmembrane region" description="Helical" evidence="7">
    <location>
        <begin position="46"/>
        <end position="65"/>
    </location>
</feature>
<evidence type="ECO:0000256" key="3">
    <source>
        <dbReference type="ARBA" id="ARBA00022692"/>
    </source>
</evidence>
<proteinExistence type="inferred from homology"/>
<dbReference type="NCBIfam" id="TIGR00813">
    <property type="entry name" value="sss"/>
    <property type="match status" value="1"/>
</dbReference>
<dbReference type="PANTHER" id="PTHR11819:SF195">
    <property type="entry name" value="SODIUM_GLUCOSE COTRANSPORTER 4"/>
    <property type="match status" value="1"/>
</dbReference>
<keyword evidence="5 7" id="KW-0472">Membrane</keyword>
<accession>A0A9X2FF95</accession>
<evidence type="ECO:0000256" key="7">
    <source>
        <dbReference type="SAM" id="Phobius"/>
    </source>
</evidence>
<keyword evidence="9" id="KW-1185">Reference proteome</keyword>
<evidence type="ECO:0000256" key="1">
    <source>
        <dbReference type="ARBA" id="ARBA00004141"/>
    </source>
</evidence>
<comment type="similarity">
    <text evidence="2 6">Belongs to the sodium:solute symporter (SSF) (TC 2.A.21) family.</text>
</comment>
<dbReference type="PANTHER" id="PTHR11819">
    <property type="entry name" value="SOLUTE CARRIER FAMILY 5"/>
    <property type="match status" value="1"/>
</dbReference>
<dbReference type="GO" id="GO:0005886">
    <property type="term" value="C:plasma membrane"/>
    <property type="evidence" value="ECO:0007669"/>
    <property type="project" value="TreeGrafter"/>
</dbReference>
<feature type="transmembrane region" description="Helical" evidence="7">
    <location>
        <begin position="164"/>
        <end position="184"/>
    </location>
</feature>
<evidence type="ECO:0000256" key="4">
    <source>
        <dbReference type="ARBA" id="ARBA00022989"/>
    </source>
</evidence>
<protein>
    <submittedName>
        <fullName evidence="8">Sodium/solute symporter</fullName>
    </submittedName>
</protein>
<organism evidence="8 9">
    <name type="scientific">Aeoliella straminimaris</name>
    <dbReference type="NCBI Taxonomy" id="2954799"/>
    <lineage>
        <taxon>Bacteria</taxon>
        <taxon>Pseudomonadati</taxon>
        <taxon>Planctomycetota</taxon>
        <taxon>Planctomycetia</taxon>
        <taxon>Pirellulales</taxon>
        <taxon>Lacipirellulaceae</taxon>
        <taxon>Aeoliella</taxon>
    </lineage>
</organism>
<dbReference type="GO" id="GO:0005412">
    <property type="term" value="F:D-glucose:sodium symporter activity"/>
    <property type="evidence" value="ECO:0007669"/>
    <property type="project" value="TreeGrafter"/>
</dbReference>
<dbReference type="Gene3D" id="1.20.1730.10">
    <property type="entry name" value="Sodium/glucose cotransporter"/>
    <property type="match status" value="1"/>
</dbReference>
<evidence type="ECO:0000313" key="8">
    <source>
        <dbReference type="EMBL" id="MCO6045199.1"/>
    </source>
</evidence>
<dbReference type="EMBL" id="JAMXLR010000051">
    <property type="protein sequence ID" value="MCO6045199.1"/>
    <property type="molecule type" value="Genomic_DNA"/>
</dbReference>
<name>A0A9X2FF95_9BACT</name>
<dbReference type="AlphaFoldDB" id="A0A9X2FF95"/>
<keyword evidence="4 7" id="KW-1133">Transmembrane helix</keyword>
<evidence type="ECO:0000256" key="2">
    <source>
        <dbReference type="ARBA" id="ARBA00006434"/>
    </source>
</evidence>
<dbReference type="InterPro" id="IPR001734">
    <property type="entry name" value="Na/solute_symporter"/>
</dbReference>
<evidence type="ECO:0000256" key="6">
    <source>
        <dbReference type="RuleBase" id="RU362091"/>
    </source>
</evidence>
<reference evidence="8" key="1">
    <citation type="submission" date="2022-06" db="EMBL/GenBank/DDBJ databases">
        <title>Aeoliella straminimaris, a novel planctomycete from sediments.</title>
        <authorList>
            <person name="Vitorino I.R."/>
            <person name="Lage O.M."/>
        </authorList>
    </citation>
    <scope>NUCLEOTIDE SEQUENCE</scope>
    <source>
        <strain evidence="8">ICT_H6.2</strain>
    </source>
</reference>
<comment type="caution">
    <text evidence="8">The sequence shown here is derived from an EMBL/GenBank/DDBJ whole genome shotgun (WGS) entry which is preliminary data.</text>
</comment>
<feature type="transmembrane region" description="Helical" evidence="7">
    <location>
        <begin position="6"/>
        <end position="25"/>
    </location>
</feature>
<dbReference type="PROSITE" id="PS50283">
    <property type="entry name" value="NA_SOLUT_SYMP_3"/>
    <property type="match status" value="1"/>
</dbReference>
<feature type="transmembrane region" description="Helical" evidence="7">
    <location>
        <begin position="191"/>
        <end position="213"/>
    </location>
</feature>
<gene>
    <name evidence="8" type="ORF">NG895_14905</name>
</gene>
<comment type="subcellular location">
    <subcellularLocation>
        <location evidence="1">Membrane</location>
        <topology evidence="1">Multi-pass membrane protein</topology>
    </subcellularLocation>
</comment>